<dbReference type="PANTHER" id="PTHR43280">
    <property type="entry name" value="ARAC-FAMILY TRANSCRIPTIONAL REGULATOR"/>
    <property type="match status" value="1"/>
</dbReference>
<evidence type="ECO:0000313" key="6">
    <source>
        <dbReference type="Proteomes" id="UP001344632"/>
    </source>
</evidence>
<dbReference type="InterPro" id="IPR009057">
    <property type="entry name" value="Homeodomain-like_sf"/>
</dbReference>
<evidence type="ECO:0000259" key="4">
    <source>
        <dbReference type="PROSITE" id="PS01124"/>
    </source>
</evidence>
<dbReference type="SMART" id="SM00342">
    <property type="entry name" value="HTH_ARAC"/>
    <property type="match status" value="1"/>
</dbReference>
<dbReference type="RefSeq" id="WP_326091829.1">
    <property type="nucleotide sequence ID" value="NZ_JARLKZ010000036.1"/>
</dbReference>
<dbReference type="SUPFAM" id="SSF46689">
    <property type="entry name" value="Homeodomain-like"/>
    <property type="match status" value="2"/>
</dbReference>
<protein>
    <submittedName>
        <fullName evidence="5">AraC family transcriptional regulator</fullName>
    </submittedName>
</protein>
<accession>A0ABU6GWQ8</accession>
<dbReference type="InterPro" id="IPR018062">
    <property type="entry name" value="HTH_AraC-typ_CS"/>
</dbReference>
<dbReference type="Pfam" id="PF02311">
    <property type="entry name" value="AraC_binding"/>
    <property type="match status" value="1"/>
</dbReference>
<dbReference type="InterPro" id="IPR037923">
    <property type="entry name" value="HTH-like"/>
</dbReference>
<comment type="caution">
    <text evidence="5">The sequence shown here is derived from an EMBL/GenBank/DDBJ whole genome shotgun (WGS) entry which is preliminary data.</text>
</comment>
<keyword evidence="3" id="KW-0804">Transcription</keyword>
<dbReference type="PRINTS" id="PR00032">
    <property type="entry name" value="HTHARAC"/>
</dbReference>
<keyword evidence="2" id="KW-0238">DNA-binding</keyword>
<dbReference type="SUPFAM" id="SSF51215">
    <property type="entry name" value="Regulatory protein AraC"/>
    <property type="match status" value="1"/>
</dbReference>
<reference evidence="5 6" key="1">
    <citation type="submission" date="2023-03" db="EMBL/GenBank/DDBJ databases">
        <title>Bacillus Genome Sequencing.</title>
        <authorList>
            <person name="Dunlap C."/>
        </authorList>
    </citation>
    <scope>NUCLEOTIDE SEQUENCE [LARGE SCALE GENOMIC DNA]</scope>
    <source>
        <strain evidence="5 6">BD-525</strain>
    </source>
</reference>
<name>A0ABU6GWQ8_9BACL</name>
<dbReference type="PROSITE" id="PS00041">
    <property type="entry name" value="HTH_ARAC_FAMILY_1"/>
    <property type="match status" value="1"/>
</dbReference>
<proteinExistence type="predicted"/>
<evidence type="ECO:0000256" key="1">
    <source>
        <dbReference type="ARBA" id="ARBA00023015"/>
    </source>
</evidence>
<dbReference type="EMBL" id="JARLKZ010000036">
    <property type="protein sequence ID" value="MEC0244189.1"/>
    <property type="molecule type" value="Genomic_DNA"/>
</dbReference>
<dbReference type="InterPro" id="IPR003313">
    <property type="entry name" value="AraC-bd"/>
</dbReference>
<dbReference type="Pfam" id="PF12833">
    <property type="entry name" value="HTH_18"/>
    <property type="match status" value="1"/>
</dbReference>
<evidence type="ECO:0000256" key="2">
    <source>
        <dbReference type="ARBA" id="ARBA00023125"/>
    </source>
</evidence>
<evidence type="ECO:0000256" key="3">
    <source>
        <dbReference type="ARBA" id="ARBA00023163"/>
    </source>
</evidence>
<evidence type="ECO:0000313" key="5">
    <source>
        <dbReference type="EMBL" id="MEC0244189.1"/>
    </source>
</evidence>
<dbReference type="Gene3D" id="2.60.120.280">
    <property type="entry name" value="Regulatory protein AraC"/>
    <property type="match status" value="1"/>
</dbReference>
<keyword evidence="1" id="KW-0805">Transcription regulation</keyword>
<sequence length="277" mass="32121">MDHVEKHLINDQLSHLRVKLLLAKHSICGPQWRRYRFVPCYDKLYYISEGEGWIQVGREQLRPKPGELVFIPGGTEQSYSVTDGIPYTKYWCHFKSNLDFMRLFQLFGISNVVRPGNSPELQKYFQQLTECSAKPGPATSIKIQSALLSIIALFIDHAAQGSRANEAPVFSRELLETIHFIDNHLTEELTIQELSSNAHFHPNYFIRIFKRHLGITPMRYIHERRLEQAQRMLGATDYSISEIAYRSGFKDVSYFSAAFKKKAGISPSEYRQDFLQR</sequence>
<dbReference type="InterPro" id="IPR020449">
    <property type="entry name" value="Tscrpt_reg_AraC-type_HTH"/>
</dbReference>
<dbReference type="Proteomes" id="UP001344632">
    <property type="component" value="Unassembled WGS sequence"/>
</dbReference>
<dbReference type="Gene3D" id="1.10.10.60">
    <property type="entry name" value="Homeodomain-like"/>
    <property type="match status" value="2"/>
</dbReference>
<dbReference type="PROSITE" id="PS01124">
    <property type="entry name" value="HTH_ARAC_FAMILY_2"/>
    <property type="match status" value="1"/>
</dbReference>
<organism evidence="5 6">
    <name type="scientific">Paenibacillus dokdonensis</name>
    <dbReference type="NCBI Taxonomy" id="2567944"/>
    <lineage>
        <taxon>Bacteria</taxon>
        <taxon>Bacillati</taxon>
        <taxon>Bacillota</taxon>
        <taxon>Bacilli</taxon>
        <taxon>Bacillales</taxon>
        <taxon>Paenibacillaceae</taxon>
        <taxon>Paenibacillus</taxon>
    </lineage>
</organism>
<dbReference type="PANTHER" id="PTHR43280:SF2">
    <property type="entry name" value="HTH-TYPE TRANSCRIPTIONAL REGULATOR EXSA"/>
    <property type="match status" value="1"/>
</dbReference>
<dbReference type="InterPro" id="IPR018060">
    <property type="entry name" value="HTH_AraC"/>
</dbReference>
<keyword evidence="6" id="KW-1185">Reference proteome</keyword>
<gene>
    <name evidence="5" type="ORF">P4H66_30720</name>
</gene>
<feature type="domain" description="HTH araC/xylS-type" evidence="4">
    <location>
        <begin position="175"/>
        <end position="273"/>
    </location>
</feature>